<dbReference type="Proteomes" id="UP000468766">
    <property type="component" value="Unassembled WGS sequence"/>
</dbReference>
<reference evidence="1 2" key="1">
    <citation type="submission" date="2019-10" db="EMBL/GenBank/DDBJ databases">
        <title>Whole-genome sequence of the extremophile Heliorestis acidaminivorans DSM 24790.</title>
        <authorList>
            <person name="Kyndt J.A."/>
            <person name="Meyer T.E."/>
        </authorList>
    </citation>
    <scope>NUCLEOTIDE SEQUENCE [LARGE SCALE GENOMIC DNA]</scope>
    <source>
        <strain evidence="1 2">DSM 24790</strain>
    </source>
</reference>
<dbReference type="RefSeq" id="WP_151619906.1">
    <property type="nucleotide sequence ID" value="NZ_WBXO01000005.1"/>
</dbReference>
<organism evidence="1 2">
    <name type="scientific">Heliorestis acidaminivorans</name>
    <dbReference type="NCBI Taxonomy" id="553427"/>
    <lineage>
        <taxon>Bacteria</taxon>
        <taxon>Bacillati</taxon>
        <taxon>Bacillota</taxon>
        <taxon>Clostridia</taxon>
        <taxon>Eubacteriales</taxon>
        <taxon>Heliobacteriaceae</taxon>
        <taxon>Heliorestis</taxon>
    </lineage>
</organism>
<evidence type="ECO:0000313" key="2">
    <source>
        <dbReference type="Proteomes" id="UP000468766"/>
    </source>
</evidence>
<dbReference type="EMBL" id="WBXO01000005">
    <property type="protein sequence ID" value="KAB2952629.1"/>
    <property type="molecule type" value="Genomic_DNA"/>
</dbReference>
<keyword evidence="2" id="KW-1185">Reference proteome</keyword>
<evidence type="ECO:0000313" key="1">
    <source>
        <dbReference type="EMBL" id="KAB2952629.1"/>
    </source>
</evidence>
<dbReference type="AlphaFoldDB" id="A0A6I0F5R2"/>
<dbReference type="OrthoDB" id="1723695at2"/>
<gene>
    <name evidence="1" type="ORF">F9B85_08190</name>
</gene>
<proteinExistence type="predicted"/>
<accession>A0A6I0F5R2</accession>
<protein>
    <submittedName>
        <fullName evidence="1">Uncharacterized protein</fullName>
    </submittedName>
</protein>
<sequence>MTNIRTGEDWRLPLKARVRLDFRTPYRKSKLFFSSNNLDKEAAEIREQQVGLLRNVPIQGIEIENIDLTAEVYCLVDEITGREVAFAPVILTIRADTLEDLLRFTMRDDFRKIELVEPEEIYLQRFELERFIYRLNEEQKRIIQTMERKLSGR</sequence>
<name>A0A6I0F5R2_9FIRM</name>
<comment type="caution">
    <text evidence="1">The sequence shown here is derived from an EMBL/GenBank/DDBJ whole genome shotgun (WGS) entry which is preliminary data.</text>
</comment>